<protein>
    <submittedName>
        <fullName evidence="2">Uncharacterized protein</fullName>
    </submittedName>
</protein>
<feature type="region of interest" description="Disordered" evidence="1">
    <location>
        <begin position="1"/>
        <end position="79"/>
    </location>
</feature>
<dbReference type="RefSeq" id="WP_124897077.1">
    <property type="nucleotide sequence ID" value="NZ_CP034145.1"/>
</dbReference>
<proteinExistence type="predicted"/>
<dbReference type="KEGG" id="haer:DU502_11965"/>
<gene>
    <name evidence="2" type="ORF">DU502_11965</name>
</gene>
<keyword evidence="3" id="KW-1185">Reference proteome</keyword>
<feature type="compositionally biased region" description="Basic and acidic residues" evidence="1">
    <location>
        <begin position="1"/>
        <end position="12"/>
    </location>
</feature>
<evidence type="ECO:0000256" key="1">
    <source>
        <dbReference type="SAM" id="MobiDB-lite"/>
    </source>
</evidence>
<name>A0A3G8QX19_9EURY</name>
<dbReference type="OrthoDB" id="299354at2157"/>
<dbReference type="AlphaFoldDB" id="A0A3G8QX19"/>
<dbReference type="GeneID" id="38472013"/>
<evidence type="ECO:0000313" key="2">
    <source>
        <dbReference type="EMBL" id="AZH26032.1"/>
    </source>
</evidence>
<reference evidence="2 3" key="1">
    <citation type="submission" date="2018-07" db="EMBL/GenBank/DDBJ databases">
        <title>Genome sequences of Haloplanus aerogenes JCM 16430T.</title>
        <authorList>
            <person name="Kim Y.B."/>
            <person name="Roh S.W."/>
        </authorList>
    </citation>
    <scope>NUCLEOTIDE SEQUENCE [LARGE SCALE GENOMIC DNA]</scope>
    <source>
        <strain evidence="2 3">JCM 16430</strain>
    </source>
</reference>
<dbReference type="Proteomes" id="UP000282007">
    <property type="component" value="Chromosome"/>
</dbReference>
<organism evidence="2 3">
    <name type="scientific">Haloplanus aerogenes</name>
    <dbReference type="NCBI Taxonomy" id="660522"/>
    <lineage>
        <taxon>Archaea</taxon>
        <taxon>Methanobacteriati</taxon>
        <taxon>Methanobacteriota</taxon>
        <taxon>Stenosarchaea group</taxon>
        <taxon>Halobacteria</taxon>
        <taxon>Halobacteriales</taxon>
        <taxon>Haloferacaceae</taxon>
        <taxon>Haloplanus</taxon>
    </lineage>
</organism>
<evidence type="ECO:0000313" key="3">
    <source>
        <dbReference type="Proteomes" id="UP000282007"/>
    </source>
</evidence>
<dbReference type="EMBL" id="CP034145">
    <property type="protein sequence ID" value="AZH26032.1"/>
    <property type="molecule type" value="Genomic_DNA"/>
</dbReference>
<accession>A0A3G8QX19</accession>
<sequence>MNILSSEDRRNEPPSAEVSTTITPDEDQTSTTPSDSLSVSSTNTDEQSTAEASTPAIQTDGPVDSSSRNDAPYDDPVDGLALTGVTVRMGEERQRDSMLRLDDQLSVDIEDSRFEIRGRGHTEWECDTIRLKTVIVDGRHARVYAETREVDSCRTPDNPAGLGPWAISFSITGRFEGGRPDALTASIQGPFIHDSGVFVTEPL</sequence>
<feature type="compositionally biased region" description="Polar residues" evidence="1">
    <location>
        <begin position="45"/>
        <end position="57"/>
    </location>
</feature>
<feature type="compositionally biased region" description="Low complexity" evidence="1">
    <location>
        <begin position="29"/>
        <end position="44"/>
    </location>
</feature>